<keyword evidence="10" id="KW-0576">Peroxisome</keyword>
<dbReference type="PANTHER" id="PTHR10395:SF13">
    <property type="entry name" value="5-HYDROXYISOURATE HYDROLASE"/>
    <property type="match status" value="1"/>
</dbReference>
<dbReference type="NCBIfam" id="TIGR02962">
    <property type="entry name" value="hdxy_isourate"/>
    <property type="match status" value="1"/>
</dbReference>
<evidence type="ECO:0000256" key="13">
    <source>
        <dbReference type="PIRSR" id="PIRSR600895-51"/>
    </source>
</evidence>
<proteinExistence type="inferred from homology"/>
<evidence type="ECO:0000256" key="11">
    <source>
        <dbReference type="ARBA" id="ARBA00060539"/>
    </source>
</evidence>
<dbReference type="GO" id="GO:0033971">
    <property type="term" value="F:hydroxyisourate hydrolase activity"/>
    <property type="evidence" value="ECO:0007669"/>
    <property type="project" value="UniProtKB-EC"/>
</dbReference>
<evidence type="ECO:0000256" key="5">
    <source>
        <dbReference type="ARBA" id="ARBA00011881"/>
    </source>
</evidence>
<dbReference type="InterPro" id="IPR023416">
    <property type="entry name" value="Transthyretin/HIU_hydrolase_d"/>
</dbReference>
<evidence type="ECO:0000256" key="8">
    <source>
        <dbReference type="ARBA" id="ARBA00022631"/>
    </source>
</evidence>
<dbReference type="AlphaFoldDB" id="A0A9D3Q4E2"/>
<evidence type="ECO:0000313" key="16">
    <source>
        <dbReference type="Proteomes" id="UP001046870"/>
    </source>
</evidence>
<gene>
    <name evidence="15" type="ORF">MATL_G00096870</name>
</gene>
<name>A0A9D3Q4E2_MEGAT</name>
<sequence length="161" mass="18171">MYKTINYPVANLQTGSQKSSHMYTTRLRRIKDHLLAENQCSDMATPQASPLTTHVLNTAEGVPGARMALSLHRLDSHLAVWNLLTTGTTNDDGRCPGLITREAFIPGMYKLRFETGQYFEGLGQTCFYPYVEVVFTITEPSQKFHLPLLLSRFSYSTYRGS</sequence>
<dbReference type="Pfam" id="PF00576">
    <property type="entry name" value="Transthyretin"/>
    <property type="match status" value="1"/>
</dbReference>
<evidence type="ECO:0000256" key="12">
    <source>
        <dbReference type="ARBA" id="ARBA00082459"/>
    </source>
</evidence>
<evidence type="ECO:0000259" key="14">
    <source>
        <dbReference type="SMART" id="SM00095"/>
    </source>
</evidence>
<dbReference type="InterPro" id="IPR000895">
    <property type="entry name" value="Transthyretin/HIU_hydrolase"/>
</dbReference>
<dbReference type="GO" id="GO:0006144">
    <property type="term" value="P:purine nucleobase metabolic process"/>
    <property type="evidence" value="ECO:0007669"/>
    <property type="project" value="UniProtKB-KW"/>
</dbReference>
<dbReference type="PANTHER" id="PTHR10395">
    <property type="entry name" value="URICASE AND TRANSTHYRETIN-RELATED"/>
    <property type="match status" value="1"/>
</dbReference>
<dbReference type="SMART" id="SM00095">
    <property type="entry name" value="TR_THY"/>
    <property type="match status" value="1"/>
</dbReference>
<protein>
    <recommendedName>
        <fullName evidence="7">5-hydroxyisourate hydrolase</fullName>
        <ecNumber evidence="6">3.5.2.17</ecNumber>
    </recommendedName>
    <alternativeName>
        <fullName evidence="12">Transthyretin-related protein</fullName>
    </alternativeName>
</protein>
<comment type="pathway">
    <text evidence="11">Purine metabolism; urate degradation; (S)-allantoin from urate: step 2/3.</text>
</comment>
<comment type="subcellular location">
    <subcellularLocation>
        <location evidence="3">Peroxisome</location>
    </subcellularLocation>
</comment>
<dbReference type="InterPro" id="IPR014306">
    <property type="entry name" value="Hydroxyisourate_hydrolase"/>
</dbReference>
<dbReference type="Gene3D" id="2.60.40.180">
    <property type="entry name" value="Transthyretin/hydroxyisourate hydrolase domain"/>
    <property type="match status" value="1"/>
</dbReference>
<dbReference type="FunFam" id="2.60.40.180:FF:000004">
    <property type="entry name" value="5-hydroxyisourate hydrolase"/>
    <property type="match status" value="1"/>
</dbReference>
<evidence type="ECO:0000256" key="4">
    <source>
        <dbReference type="ARBA" id="ARBA00009850"/>
    </source>
</evidence>
<evidence type="ECO:0000256" key="2">
    <source>
        <dbReference type="ARBA" id="ARBA00002704"/>
    </source>
</evidence>
<feature type="binding site" evidence="13">
    <location>
        <position position="158"/>
    </location>
    <ligand>
        <name>substrate</name>
    </ligand>
</feature>
<reference evidence="15" key="1">
    <citation type="submission" date="2021-01" db="EMBL/GenBank/DDBJ databases">
        <authorList>
            <person name="Zahm M."/>
            <person name="Roques C."/>
            <person name="Cabau C."/>
            <person name="Klopp C."/>
            <person name="Donnadieu C."/>
            <person name="Jouanno E."/>
            <person name="Lampietro C."/>
            <person name="Louis A."/>
            <person name="Herpin A."/>
            <person name="Echchiki A."/>
            <person name="Berthelot C."/>
            <person name="Parey E."/>
            <person name="Roest-Crollius H."/>
            <person name="Braasch I."/>
            <person name="Postlethwait J."/>
            <person name="Bobe J."/>
            <person name="Montfort J."/>
            <person name="Bouchez O."/>
            <person name="Begum T."/>
            <person name="Mejri S."/>
            <person name="Adams A."/>
            <person name="Chen W.-J."/>
            <person name="Guiguen Y."/>
        </authorList>
    </citation>
    <scope>NUCLEOTIDE SEQUENCE</scope>
    <source>
        <strain evidence="15">YG-15Mar2019-1</strain>
        <tissue evidence="15">Brain</tissue>
    </source>
</reference>
<dbReference type="InterPro" id="IPR036817">
    <property type="entry name" value="Transthyretin/HIU_hydrolase_sf"/>
</dbReference>
<evidence type="ECO:0000256" key="1">
    <source>
        <dbReference type="ARBA" id="ARBA00001043"/>
    </source>
</evidence>
<evidence type="ECO:0000256" key="6">
    <source>
        <dbReference type="ARBA" id="ARBA00012609"/>
    </source>
</evidence>
<keyword evidence="16" id="KW-1185">Reference proteome</keyword>
<feature type="binding site" evidence="13">
    <location>
        <position position="54"/>
    </location>
    <ligand>
        <name>substrate</name>
    </ligand>
</feature>
<evidence type="ECO:0000256" key="7">
    <source>
        <dbReference type="ARBA" id="ARBA00017539"/>
    </source>
</evidence>
<evidence type="ECO:0000256" key="3">
    <source>
        <dbReference type="ARBA" id="ARBA00004275"/>
    </source>
</evidence>
<comment type="catalytic activity">
    <reaction evidence="1">
        <text>5-hydroxyisourate + H2O = 5-hydroxy-2-oxo-4-ureido-2,5-dihydro-1H-imidazole-5-carboxylate + H(+)</text>
        <dbReference type="Rhea" id="RHEA:23736"/>
        <dbReference type="ChEBI" id="CHEBI:15377"/>
        <dbReference type="ChEBI" id="CHEBI:15378"/>
        <dbReference type="ChEBI" id="CHEBI:18072"/>
        <dbReference type="ChEBI" id="CHEBI:58639"/>
        <dbReference type="EC" id="3.5.2.17"/>
    </reaction>
</comment>
<dbReference type="OrthoDB" id="10265230at2759"/>
<evidence type="ECO:0000313" key="15">
    <source>
        <dbReference type="EMBL" id="KAG7473530.1"/>
    </source>
</evidence>
<comment type="similarity">
    <text evidence="4">Belongs to the transthyretin family. 5-hydroxyisourate hydrolase subfamily.</text>
</comment>
<dbReference type="EC" id="3.5.2.17" evidence="6"/>
<keyword evidence="8" id="KW-0659">Purine metabolism</keyword>
<dbReference type="PRINTS" id="PR00189">
    <property type="entry name" value="TRNSTHYRETIN"/>
</dbReference>
<evidence type="ECO:0000256" key="10">
    <source>
        <dbReference type="ARBA" id="ARBA00023140"/>
    </source>
</evidence>
<comment type="subunit">
    <text evidence="5">Homotetramer.</text>
</comment>
<feature type="binding site" evidence="13">
    <location>
        <position position="94"/>
    </location>
    <ligand>
        <name>substrate</name>
    </ligand>
</feature>
<dbReference type="Proteomes" id="UP001046870">
    <property type="component" value="Chromosome 7"/>
</dbReference>
<feature type="domain" description="Transthyretin/hydroxyisourate hydrolase" evidence="14">
    <location>
        <begin position="46"/>
        <end position="160"/>
    </location>
</feature>
<dbReference type="SUPFAM" id="SSF49472">
    <property type="entry name" value="Transthyretin (synonym: prealbumin)"/>
    <property type="match status" value="1"/>
</dbReference>
<comment type="function">
    <text evidence="2">Catalyzes the hydrolysis of 5-hydroxyisourate (HIU) to 2-oxo-4-hydroxy-4-carboxy-5-ureidoimidazoline (OHCU).</text>
</comment>
<comment type="caution">
    <text evidence="15">The sequence shown here is derived from an EMBL/GenBank/DDBJ whole genome shotgun (WGS) entry which is preliminary data.</text>
</comment>
<dbReference type="CDD" id="cd05822">
    <property type="entry name" value="TLP_HIUase"/>
    <property type="match status" value="1"/>
</dbReference>
<evidence type="ECO:0000256" key="9">
    <source>
        <dbReference type="ARBA" id="ARBA00022801"/>
    </source>
</evidence>
<organism evidence="15 16">
    <name type="scientific">Megalops atlanticus</name>
    <name type="common">Tarpon</name>
    <name type="synonym">Clupea gigantea</name>
    <dbReference type="NCBI Taxonomy" id="7932"/>
    <lineage>
        <taxon>Eukaryota</taxon>
        <taxon>Metazoa</taxon>
        <taxon>Chordata</taxon>
        <taxon>Craniata</taxon>
        <taxon>Vertebrata</taxon>
        <taxon>Euteleostomi</taxon>
        <taxon>Actinopterygii</taxon>
        <taxon>Neopterygii</taxon>
        <taxon>Teleostei</taxon>
        <taxon>Elopiformes</taxon>
        <taxon>Megalopidae</taxon>
        <taxon>Megalops</taxon>
    </lineage>
</organism>
<dbReference type="GO" id="GO:0005777">
    <property type="term" value="C:peroxisome"/>
    <property type="evidence" value="ECO:0007669"/>
    <property type="project" value="UniProtKB-SubCell"/>
</dbReference>
<dbReference type="EMBL" id="JAFDVH010000007">
    <property type="protein sequence ID" value="KAG7473530.1"/>
    <property type="molecule type" value="Genomic_DNA"/>
</dbReference>
<keyword evidence="9" id="KW-0378">Hydrolase</keyword>
<accession>A0A9D3Q4E2</accession>